<evidence type="ECO:0000313" key="4">
    <source>
        <dbReference type="Proteomes" id="UP000507536"/>
    </source>
</evidence>
<dbReference type="GO" id="GO:0003677">
    <property type="term" value="F:DNA binding"/>
    <property type="evidence" value="ECO:0007669"/>
    <property type="project" value="InterPro"/>
</dbReference>
<evidence type="ECO:0000259" key="2">
    <source>
        <dbReference type="SMART" id="SM00992"/>
    </source>
</evidence>
<name>A0A1C6YII5_PLACE</name>
<reference evidence="3 4" key="1">
    <citation type="submission" date="2016-08" db="EMBL/GenBank/DDBJ databases">
        <authorList>
            <consortium name="Pathogen Informatics"/>
        </authorList>
    </citation>
    <scope>NUCLEOTIDE SEQUENCE [LARGE SCALE GENOMIC DNA]</scope>
    <source>
        <strain evidence="3 4">DS</strain>
    </source>
</reference>
<accession>A0A1C6YII5</accession>
<feature type="domain" description="Hemimethylated DNA-binding" evidence="2">
    <location>
        <begin position="812"/>
        <end position="958"/>
    </location>
</feature>
<dbReference type="EMBL" id="LT608192">
    <property type="protein sequence ID" value="SCM23112.1"/>
    <property type="molecule type" value="Genomic_DNA"/>
</dbReference>
<dbReference type="Pfam" id="PF08755">
    <property type="entry name" value="YccV-like"/>
    <property type="match status" value="1"/>
</dbReference>
<organism evidence="3 4">
    <name type="scientific">Plasmodium chabaudi adami</name>
    <dbReference type="NCBI Taxonomy" id="5826"/>
    <lineage>
        <taxon>Eukaryota</taxon>
        <taxon>Sar</taxon>
        <taxon>Alveolata</taxon>
        <taxon>Apicomplexa</taxon>
        <taxon>Aconoidasida</taxon>
        <taxon>Haemosporida</taxon>
        <taxon>Plasmodiidae</taxon>
        <taxon>Plasmodium</taxon>
        <taxon>Plasmodium (Vinckeia)</taxon>
    </lineage>
</organism>
<dbReference type="SMART" id="SM00992">
    <property type="entry name" value="YccV-like"/>
    <property type="match status" value="1"/>
</dbReference>
<feature type="chain" id="PRO_5008751469" evidence="1">
    <location>
        <begin position="17"/>
        <end position="975"/>
    </location>
</feature>
<keyword evidence="1" id="KW-0732">Signal</keyword>
<feature type="signal peptide" evidence="1">
    <location>
        <begin position="1"/>
        <end position="16"/>
    </location>
</feature>
<dbReference type="Proteomes" id="UP000507536">
    <property type="component" value="Chromosome 12"/>
</dbReference>
<evidence type="ECO:0000313" key="3">
    <source>
        <dbReference type="EMBL" id="SCM23112.1"/>
    </source>
</evidence>
<dbReference type="InterPro" id="IPR036623">
    <property type="entry name" value="Hemimethylated_DNA-bd_sf"/>
</dbReference>
<dbReference type="Gene3D" id="2.30.30.390">
    <property type="entry name" value="Hemimethylated DNA-binding domain"/>
    <property type="match status" value="1"/>
</dbReference>
<gene>
    <name evidence="3" type="ORF">PCHDS_000326800</name>
</gene>
<evidence type="ECO:0000256" key="1">
    <source>
        <dbReference type="SAM" id="SignalP"/>
    </source>
</evidence>
<proteinExistence type="predicted"/>
<dbReference type="SUPFAM" id="SSF141255">
    <property type="entry name" value="YccV-like"/>
    <property type="match status" value="1"/>
</dbReference>
<protein>
    <submittedName>
        <fullName evidence="3">Cg1 protein, putative</fullName>
    </submittedName>
</protein>
<dbReference type="AlphaFoldDB" id="A0A1C6YII5"/>
<sequence>MLIYLVLSLNILVCLCILNTKYQIQLDYTVPSELLSIPNNKKYTNITIGNDSFICILTKANNDNSENVCDLNNFFFNNLKSNDINNYVQNTLKKNYLLEYANNRLNYVTDPKSQNEVSIDSVLDPTTDLSNSEIDIEDAENKRDPFVKQNHITNEKTEDSKYKYNDKHVTKKNPQNENNDVSTFYYKKKYEQKGINISDILKCRFEKLYDYIFYKHKINVYHKNRIYENINNNTAVKNHIIKGKMLSINNLCIEIFSYHQNILKLCINKYIIFMANNNLNKFKQHKSTSPYLNDNDLLFSNNTVVQYYTDGEYMFEVLYLCGNNNLKVDSFSKLDKIYYPLIFRIYEHTNTNLSKFYNIILKKLENEIYFFKTFNQYTYSNMYYKTLKDKLNQIINSKYTNIKHIYRITLSAYMFCNYTDKINPPNHFLLRNVINKCYTFVKNDDYVYEVCLPNSVIKYKKTEYGNIEYPIIPLGLSSVSTNEGIPFYEKSYDNFPVLKTDYNLSKENYYYMKMEEMNKIYRNYIKSKMQKSSKNIKNSTNLENITRTSSQTLKDPFFSTPLNNKSDNLISHTSFYDYFFYKLFSNNYYSELNNAHYISTYMVDKPYETLKTDTEYFYKVLAIDLKGGKCKTSLDEIYDHITTIYFVCSLHYNNESHTKVVEIYTTTECHYYVHIASPYFCAHPTLHTAIKAQKHAIKCFKNSNAASSRIQNNNTLYNYSNHYKRTDNQHKDINYEKTISNNLKNNNNTYQDLLSNYNYVTNGTNIYSYGNHNKNNNFAFLEALPKDKQIEFGKNYDFGLGNYIRNRVYKNNPIFHIGNIVKHIYWNYHAVIISWDYICFAPNNWKKKLFLEYPTKYQNSVYYLILVSTNKEERKDNSLETNKLLNEKKNNSHDHNFNIQSGEMKNEDLKSYQHNDEELYFAYVPESSLVYSDQKVYNKYLHQFFERYNDFFHFYIPKKNHILWKLFPYDFFSLI</sequence>
<dbReference type="InterPro" id="IPR011722">
    <property type="entry name" value="Hemimethylated_DNA-bd_dom"/>
</dbReference>